<dbReference type="GO" id="GO:0030246">
    <property type="term" value="F:carbohydrate binding"/>
    <property type="evidence" value="ECO:0007669"/>
    <property type="project" value="InterPro"/>
</dbReference>
<dbReference type="FunFam" id="2.60.40.10:FF:001114">
    <property type="entry name" value="Chitinase A1"/>
    <property type="match status" value="1"/>
</dbReference>
<dbReference type="Gene3D" id="2.60.40.10">
    <property type="entry name" value="Immunoglobulins"/>
    <property type="match status" value="1"/>
</dbReference>
<evidence type="ECO:0000256" key="1">
    <source>
        <dbReference type="ARBA" id="ARBA00022729"/>
    </source>
</evidence>
<dbReference type="InterPro" id="IPR003610">
    <property type="entry name" value="CBM5/12"/>
</dbReference>
<evidence type="ECO:0000313" key="11">
    <source>
        <dbReference type="Proteomes" id="UP000318102"/>
    </source>
</evidence>
<dbReference type="InterPro" id="IPR036116">
    <property type="entry name" value="FN3_sf"/>
</dbReference>
<dbReference type="InterPro" id="IPR023346">
    <property type="entry name" value="Lysozyme-like_dom_sf"/>
</dbReference>
<feature type="chain" id="PRO_5039091686" evidence="8">
    <location>
        <begin position="35"/>
        <end position="554"/>
    </location>
</feature>
<feature type="domain" description="Fibronectin type-III" evidence="9">
    <location>
        <begin position="110"/>
        <end position="195"/>
    </location>
</feature>
<dbReference type="GO" id="GO:0006952">
    <property type="term" value="P:defense response"/>
    <property type="evidence" value="ECO:0007669"/>
    <property type="project" value="UniProtKB-KW"/>
</dbReference>
<evidence type="ECO:0000256" key="3">
    <source>
        <dbReference type="ARBA" id="ARBA00022821"/>
    </source>
</evidence>
<keyword evidence="7" id="KW-0624">Polysaccharide degradation</keyword>
<dbReference type="InterPro" id="IPR036573">
    <property type="entry name" value="CBM_sf_5/12"/>
</dbReference>
<dbReference type="InterPro" id="IPR013783">
    <property type="entry name" value="Ig-like_fold"/>
</dbReference>
<dbReference type="Gene3D" id="1.10.530.10">
    <property type="match status" value="1"/>
</dbReference>
<dbReference type="AlphaFoldDB" id="A0A559J1A1"/>
<dbReference type="GO" id="GO:0016998">
    <property type="term" value="P:cell wall macromolecule catabolic process"/>
    <property type="evidence" value="ECO:0007669"/>
    <property type="project" value="InterPro"/>
</dbReference>
<dbReference type="Gene3D" id="3.30.20.10">
    <property type="entry name" value="Endochitinase, domain 2"/>
    <property type="match status" value="1"/>
</dbReference>
<organism evidence="10 11">
    <name type="scientific">Paenibacillus agilis</name>
    <dbReference type="NCBI Taxonomy" id="3020863"/>
    <lineage>
        <taxon>Bacteria</taxon>
        <taxon>Bacillati</taxon>
        <taxon>Bacillota</taxon>
        <taxon>Bacilli</taxon>
        <taxon>Bacillales</taxon>
        <taxon>Paenibacillaceae</taxon>
        <taxon>Paenibacillus</taxon>
    </lineage>
</organism>
<name>A0A559J1A1_9BACL</name>
<dbReference type="PROSITE" id="PS50853">
    <property type="entry name" value="FN3"/>
    <property type="match status" value="1"/>
</dbReference>
<dbReference type="Pfam" id="PF00182">
    <property type="entry name" value="Glyco_hydro_19"/>
    <property type="match status" value="1"/>
</dbReference>
<dbReference type="Gene3D" id="2.10.10.20">
    <property type="entry name" value="Carbohydrate-binding module superfamily 5/12"/>
    <property type="match status" value="1"/>
</dbReference>
<dbReference type="PANTHER" id="PTHR22595">
    <property type="entry name" value="CHITINASE-RELATED"/>
    <property type="match status" value="1"/>
</dbReference>
<gene>
    <name evidence="10" type="ORF">FPZ44_11750</name>
</gene>
<dbReference type="SUPFAM" id="SSF49265">
    <property type="entry name" value="Fibronectin type III"/>
    <property type="match status" value="1"/>
</dbReference>
<dbReference type="GO" id="GO:0006032">
    <property type="term" value="P:chitin catabolic process"/>
    <property type="evidence" value="ECO:0007669"/>
    <property type="project" value="InterPro"/>
</dbReference>
<evidence type="ECO:0000256" key="8">
    <source>
        <dbReference type="SAM" id="SignalP"/>
    </source>
</evidence>
<proteinExistence type="predicted"/>
<dbReference type="GO" id="GO:0005576">
    <property type="term" value="C:extracellular region"/>
    <property type="evidence" value="ECO:0007669"/>
    <property type="project" value="InterPro"/>
</dbReference>
<dbReference type="SUPFAM" id="SSF51055">
    <property type="entry name" value="Carbohydrate binding domain"/>
    <property type="match status" value="1"/>
</dbReference>
<sequence length="554" mass="59430">MKSKKQSSQRKNMVRNISAVLGAAMIVSTPVAGAAAYAAPSNSFAVAQVTAPAWNASTAYTAGAKVSYNGKTYEAKWWTQGENPESSSAWKLVTTEPNPGGGNDTVAPSVPTGLVSSSPTTTSLTLSWTASTDNVGVSKYDIFRNAVKVGSSTTTSYTDTGLTANTAYSYTIKALDAAGNTSAASTALSATTSNTGNGEGPLLPVGGSRVITDQQIQQTWGGIDPQYSPAQAIQAVNAALPRTEYEALFPLRTGTPGWHQKAAGKPYYKPGQTDYYSYDNLIAAVRDVANIKYKEVYRGPSNWTKQIWRLDKTTKTETLLFEEKEFNAEWNIGKPTRSRIVDFGTFLKEGTEVNRKRELAAFLANISHETGGGWPGAPGGELSWALFFNEEVAYVNGQGGIGYVQSNSDYPPVAGKSYHGRGPIQLSWNYNYGLIGSIIFGDKNVLLNNPEKITDDGRLGFMTAILFWMTPQDPKPSCHDIIVGNYVPTAAQLAKGLVPGFGATIMVINGAQEGNRDESDVRVGRRVAHYIEITGRAGVNIQGEKLNTLGMQAF</sequence>
<accession>A0A559J1A1</accession>
<evidence type="ECO:0000256" key="7">
    <source>
        <dbReference type="ARBA" id="ARBA00023326"/>
    </source>
</evidence>
<evidence type="ECO:0000313" key="10">
    <source>
        <dbReference type="EMBL" id="TVX93670.1"/>
    </source>
</evidence>
<evidence type="ECO:0000256" key="5">
    <source>
        <dbReference type="ARBA" id="ARBA00023277"/>
    </source>
</evidence>
<dbReference type="SMART" id="SM00060">
    <property type="entry name" value="FN3"/>
    <property type="match status" value="1"/>
</dbReference>
<evidence type="ECO:0000256" key="4">
    <source>
        <dbReference type="ARBA" id="ARBA00023157"/>
    </source>
</evidence>
<dbReference type="EMBL" id="VNJK01000001">
    <property type="protein sequence ID" value="TVX93670.1"/>
    <property type="molecule type" value="Genomic_DNA"/>
</dbReference>
<dbReference type="Pfam" id="PF02839">
    <property type="entry name" value="CBM_5_12"/>
    <property type="match status" value="1"/>
</dbReference>
<dbReference type="RefSeq" id="WP_144990377.1">
    <property type="nucleotide sequence ID" value="NZ_VNJK01000001.1"/>
</dbReference>
<evidence type="ECO:0000256" key="2">
    <source>
        <dbReference type="ARBA" id="ARBA00022801"/>
    </source>
</evidence>
<dbReference type="Pfam" id="PF00041">
    <property type="entry name" value="fn3"/>
    <property type="match status" value="1"/>
</dbReference>
<keyword evidence="5" id="KW-0119">Carbohydrate metabolism</keyword>
<dbReference type="InterPro" id="IPR003961">
    <property type="entry name" value="FN3_dom"/>
</dbReference>
<dbReference type="OrthoDB" id="6018988at2"/>
<dbReference type="PANTHER" id="PTHR22595:SF79">
    <property type="entry name" value="CHITINASE 12"/>
    <property type="match status" value="1"/>
</dbReference>
<keyword evidence="1 8" id="KW-0732">Signal</keyword>
<dbReference type="CDD" id="cd00325">
    <property type="entry name" value="chitinase_GH19"/>
    <property type="match status" value="1"/>
</dbReference>
<evidence type="ECO:0000259" key="9">
    <source>
        <dbReference type="PROSITE" id="PS50853"/>
    </source>
</evidence>
<keyword evidence="2" id="KW-0378">Hydrolase</keyword>
<dbReference type="InterPro" id="IPR000726">
    <property type="entry name" value="Glyco_hydro_19_cat"/>
</dbReference>
<keyword evidence="3" id="KW-0611">Plant defense</keyword>
<dbReference type="CDD" id="cd12215">
    <property type="entry name" value="ChiC_BD"/>
    <property type="match status" value="1"/>
</dbReference>
<feature type="signal peptide" evidence="8">
    <location>
        <begin position="1"/>
        <end position="34"/>
    </location>
</feature>
<keyword evidence="6" id="KW-0326">Glycosidase</keyword>
<dbReference type="GO" id="GO:0000272">
    <property type="term" value="P:polysaccharide catabolic process"/>
    <property type="evidence" value="ECO:0007669"/>
    <property type="project" value="UniProtKB-KW"/>
</dbReference>
<dbReference type="SMART" id="SM00495">
    <property type="entry name" value="ChtBD3"/>
    <property type="match status" value="1"/>
</dbReference>
<evidence type="ECO:0000256" key="6">
    <source>
        <dbReference type="ARBA" id="ARBA00023295"/>
    </source>
</evidence>
<dbReference type="GO" id="GO:0004568">
    <property type="term" value="F:chitinase activity"/>
    <property type="evidence" value="ECO:0007669"/>
    <property type="project" value="InterPro"/>
</dbReference>
<comment type="caution">
    <text evidence="10">The sequence shown here is derived from an EMBL/GenBank/DDBJ whole genome shotgun (WGS) entry which is preliminary data.</text>
</comment>
<dbReference type="Proteomes" id="UP000318102">
    <property type="component" value="Unassembled WGS sequence"/>
</dbReference>
<keyword evidence="11" id="KW-1185">Reference proteome</keyword>
<keyword evidence="4" id="KW-1015">Disulfide bond</keyword>
<reference evidence="10 11" key="1">
    <citation type="submission" date="2019-07" db="EMBL/GenBank/DDBJ databases">
        <authorList>
            <person name="Kim J."/>
        </authorList>
    </citation>
    <scope>NUCLEOTIDE SEQUENCE [LARGE SCALE GENOMIC DNA]</scope>
    <source>
        <strain evidence="10 11">N4</strain>
    </source>
</reference>
<dbReference type="SUPFAM" id="SSF53955">
    <property type="entry name" value="Lysozyme-like"/>
    <property type="match status" value="1"/>
</dbReference>
<protein>
    <submittedName>
        <fullName evidence="10">Chitinase</fullName>
    </submittedName>
</protein>